<dbReference type="Proteomes" id="UP000321306">
    <property type="component" value="Unassembled WGS sequence"/>
</dbReference>
<dbReference type="AlphaFoldDB" id="A0A511N1C1"/>
<keyword evidence="3" id="KW-1185">Reference proteome</keyword>
<sequence>MNPQTLKRLTTTLIALLLLSLMVLLFLRPYQRIQAARQENALTLQISMGGWDQKVLKTRERETLKVSVVNLDNTMHSDGGGWHNFIIEGQNFEQKIAPMTTGSFTLPALGKGTYTFYCDICCGGKDNPFMRGEIQVEG</sequence>
<evidence type="ECO:0000259" key="1">
    <source>
        <dbReference type="Pfam" id="PF13473"/>
    </source>
</evidence>
<protein>
    <recommendedName>
        <fullName evidence="1">EfeO-type cupredoxin-like domain-containing protein</fullName>
    </recommendedName>
</protein>
<dbReference type="SUPFAM" id="SSF49503">
    <property type="entry name" value="Cupredoxins"/>
    <property type="match status" value="1"/>
</dbReference>
<accession>A0A511N1C1</accession>
<dbReference type="InterPro" id="IPR028096">
    <property type="entry name" value="EfeO_Cupredoxin"/>
</dbReference>
<evidence type="ECO:0000313" key="2">
    <source>
        <dbReference type="EMBL" id="GEM46675.1"/>
    </source>
</evidence>
<organism evidence="2 3">
    <name type="scientific">Deinococcus cellulosilyticus (strain DSM 18568 / NBRC 106333 / KACC 11606 / 5516J-15)</name>
    <dbReference type="NCBI Taxonomy" id="1223518"/>
    <lineage>
        <taxon>Bacteria</taxon>
        <taxon>Thermotogati</taxon>
        <taxon>Deinococcota</taxon>
        <taxon>Deinococci</taxon>
        <taxon>Deinococcales</taxon>
        <taxon>Deinococcaceae</taxon>
        <taxon>Deinococcus</taxon>
    </lineage>
</organism>
<gene>
    <name evidence="2" type="ORF">DC3_23100</name>
</gene>
<reference evidence="2 3" key="1">
    <citation type="submission" date="2019-07" db="EMBL/GenBank/DDBJ databases">
        <title>Whole genome shotgun sequence of Deinococcus cellulosilyticus NBRC 106333.</title>
        <authorList>
            <person name="Hosoyama A."/>
            <person name="Uohara A."/>
            <person name="Ohji S."/>
            <person name="Ichikawa N."/>
        </authorList>
    </citation>
    <scope>NUCLEOTIDE SEQUENCE [LARGE SCALE GENOMIC DNA]</scope>
    <source>
        <strain evidence="2 3">NBRC 106333</strain>
    </source>
</reference>
<dbReference type="EMBL" id="BJXB01000009">
    <property type="protein sequence ID" value="GEM46675.1"/>
    <property type="molecule type" value="Genomic_DNA"/>
</dbReference>
<dbReference type="Pfam" id="PF13473">
    <property type="entry name" value="Cupredoxin_1"/>
    <property type="match status" value="1"/>
</dbReference>
<dbReference type="RefSeq" id="WP_146884489.1">
    <property type="nucleotide sequence ID" value="NZ_BJXB01000009.1"/>
</dbReference>
<feature type="domain" description="EfeO-type cupredoxin-like" evidence="1">
    <location>
        <begin position="19"/>
        <end position="121"/>
    </location>
</feature>
<evidence type="ECO:0000313" key="3">
    <source>
        <dbReference type="Proteomes" id="UP000321306"/>
    </source>
</evidence>
<name>A0A511N1C1_DEIC1</name>
<proteinExistence type="predicted"/>
<dbReference type="Gene3D" id="2.60.40.420">
    <property type="entry name" value="Cupredoxins - blue copper proteins"/>
    <property type="match status" value="1"/>
</dbReference>
<dbReference type="OrthoDB" id="9816061at2"/>
<comment type="caution">
    <text evidence="2">The sequence shown here is derived from an EMBL/GenBank/DDBJ whole genome shotgun (WGS) entry which is preliminary data.</text>
</comment>
<dbReference type="InterPro" id="IPR008972">
    <property type="entry name" value="Cupredoxin"/>
</dbReference>